<evidence type="ECO:0000256" key="2">
    <source>
        <dbReference type="SAM" id="MobiDB-lite"/>
    </source>
</evidence>
<dbReference type="PROSITE" id="PS51462">
    <property type="entry name" value="NUDIX"/>
    <property type="match status" value="1"/>
</dbReference>
<proteinExistence type="predicted"/>
<accession>A0AAD5LSE3</accession>
<keyword evidence="1" id="KW-0378">Hydrolase</keyword>
<dbReference type="SUPFAM" id="SSF55811">
    <property type="entry name" value="Nudix"/>
    <property type="match status" value="1"/>
</dbReference>
<gene>
    <name evidence="4" type="ORF">P43SY_011105</name>
</gene>
<dbReference type="PROSITE" id="PS00893">
    <property type="entry name" value="NUDIX_BOX"/>
    <property type="match status" value="1"/>
</dbReference>
<evidence type="ECO:0000313" key="5">
    <source>
        <dbReference type="Proteomes" id="UP001209570"/>
    </source>
</evidence>
<reference evidence="4" key="1">
    <citation type="submission" date="2021-12" db="EMBL/GenBank/DDBJ databases">
        <title>Prjna785345.</title>
        <authorList>
            <person name="Rujirawat T."/>
            <person name="Krajaejun T."/>
        </authorList>
    </citation>
    <scope>NUCLEOTIDE SEQUENCE</scope>
    <source>
        <strain evidence="4">Pi057C3</strain>
    </source>
</reference>
<dbReference type="Gene3D" id="3.90.79.10">
    <property type="entry name" value="Nucleoside Triphosphate Pyrophosphohydrolase"/>
    <property type="match status" value="1"/>
</dbReference>
<organism evidence="4 5">
    <name type="scientific">Pythium insidiosum</name>
    <name type="common">Pythiosis disease agent</name>
    <dbReference type="NCBI Taxonomy" id="114742"/>
    <lineage>
        <taxon>Eukaryota</taxon>
        <taxon>Sar</taxon>
        <taxon>Stramenopiles</taxon>
        <taxon>Oomycota</taxon>
        <taxon>Peronosporomycetes</taxon>
        <taxon>Pythiales</taxon>
        <taxon>Pythiaceae</taxon>
        <taxon>Pythium</taxon>
    </lineage>
</organism>
<dbReference type="Pfam" id="PF00293">
    <property type="entry name" value="NUDIX"/>
    <property type="match status" value="1"/>
</dbReference>
<feature type="compositionally biased region" description="Low complexity" evidence="2">
    <location>
        <begin position="14"/>
        <end position="23"/>
    </location>
</feature>
<evidence type="ECO:0000259" key="3">
    <source>
        <dbReference type="PROSITE" id="PS51462"/>
    </source>
</evidence>
<protein>
    <recommendedName>
        <fullName evidence="3">Nudix hydrolase domain-containing protein</fullName>
    </recommendedName>
</protein>
<dbReference type="GO" id="GO:0005829">
    <property type="term" value="C:cytosol"/>
    <property type="evidence" value="ECO:0007669"/>
    <property type="project" value="TreeGrafter"/>
</dbReference>
<dbReference type="PANTHER" id="PTHR16099">
    <property type="entry name" value="8-OXO-DGTP DIPHOSPHATES NUDT15"/>
    <property type="match status" value="1"/>
</dbReference>
<dbReference type="AlphaFoldDB" id="A0AAD5LSE3"/>
<dbReference type="GO" id="GO:0035539">
    <property type="term" value="F:8-oxo-7,8-dihydrodeoxyguanosine triphosphate pyrophosphatase activity"/>
    <property type="evidence" value="ECO:0007669"/>
    <property type="project" value="TreeGrafter"/>
</dbReference>
<dbReference type="InterPro" id="IPR020084">
    <property type="entry name" value="NUDIX_hydrolase_CS"/>
</dbReference>
<name>A0AAD5LSE3_PYTIN</name>
<dbReference type="CDD" id="cd04678">
    <property type="entry name" value="NUDIX_MTH2_Nudt15"/>
    <property type="match status" value="1"/>
</dbReference>
<dbReference type="InterPro" id="IPR015797">
    <property type="entry name" value="NUDIX_hydrolase-like_dom_sf"/>
</dbReference>
<sequence length="363" mass="39955">MGGTRSDRLPPAAPVAADATDSAAPKRKRRTLRDAEQELEECRSALKEAKRKLIVTARENAKMKVLLMKYIEKDDSLLCSSQLSVTDTEPSNSQQVVVSDASTGDPSGATQSTVFSSSLEDEDDSENSSLWTSEFSTDIEAHGDAGLAVEPNSDTTFGPVSQLSQLSQVSQWSELSTTSNLDEIISFLEKQDVHESERVATMEAEFKELKAASAVVRVGVGVILTSSKFPGSVLIGERKGSHGAGKFALPGGHLEMFESWSDCAIREVKEETDLDLTPADLSFAYVTNDPMEDEGKHYITIFMHARVREDQVPRNMEPHKCQGWSWVPWESLRTRNNLFIPLYHITHESSYTPPFDGVKPIAA</sequence>
<feature type="domain" description="Nudix hydrolase" evidence="3">
    <location>
        <begin position="215"/>
        <end position="349"/>
    </location>
</feature>
<dbReference type="InterPro" id="IPR000086">
    <property type="entry name" value="NUDIX_hydrolase_dom"/>
</dbReference>
<evidence type="ECO:0000313" key="4">
    <source>
        <dbReference type="EMBL" id="KAJ0391026.1"/>
    </source>
</evidence>
<comment type="caution">
    <text evidence="4">The sequence shown here is derived from an EMBL/GenBank/DDBJ whole genome shotgun (WGS) entry which is preliminary data.</text>
</comment>
<feature type="region of interest" description="Disordered" evidence="2">
    <location>
        <begin position="1"/>
        <end position="35"/>
    </location>
</feature>
<feature type="compositionally biased region" description="Polar residues" evidence="2">
    <location>
        <begin position="88"/>
        <end position="115"/>
    </location>
</feature>
<dbReference type="PANTHER" id="PTHR16099:SF5">
    <property type="entry name" value="NUCLEOTIDE TRIPHOSPHATE DIPHOSPHATASE NUDT15"/>
    <property type="match status" value="1"/>
</dbReference>
<dbReference type="EMBL" id="JAKCXM010001374">
    <property type="protein sequence ID" value="KAJ0391026.1"/>
    <property type="molecule type" value="Genomic_DNA"/>
</dbReference>
<keyword evidence="5" id="KW-1185">Reference proteome</keyword>
<feature type="region of interest" description="Disordered" evidence="2">
    <location>
        <begin position="88"/>
        <end position="131"/>
    </location>
</feature>
<dbReference type="FunFam" id="3.90.79.10:FF:000060">
    <property type="entry name" value="Nudix hydrolase 1"/>
    <property type="match status" value="1"/>
</dbReference>
<dbReference type="Proteomes" id="UP001209570">
    <property type="component" value="Unassembled WGS sequence"/>
</dbReference>
<evidence type="ECO:0000256" key="1">
    <source>
        <dbReference type="ARBA" id="ARBA00022801"/>
    </source>
</evidence>
<dbReference type="GO" id="GO:0006203">
    <property type="term" value="P:dGTP catabolic process"/>
    <property type="evidence" value="ECO:0007669"/>
    <property type="project" value="TreeGrafter"/>
</dbReference>